<keyword evidence="1" id="KW-0732">Signal</keyword>
<feature type="domain" description="Hint" evidence="2">
    <location>
        <begin position="176"/>
        <end position="286"/>
    </location>
</feature>
<comment type="caution">
    <text evidence="3">The sequence shown here is derived from an EMBL/GenBank/DDBJ whole genome shotgun (WGS) entry which is preliminary data.</text>
</comment>
<feature type="chain" id="PRO_5036932398" description="Hint domain-containing protein" evidence="1">
    <location>
        <begin position="26"/>
        <end position="328"/>
    </location>
</feature>
<dbReference type="CDD" id="cd00081">
    <property type="entry name" value="Hint"/>
    <property type="match status" value="1"/>
</dbReference>
<keyword evidence="4" id="KW-1185">Reference proteome</keyword>
<dbReference type="GO" id="GO:0016539">
    <property type="term" value="P:intein-mediated protein splicing"/>
    <property type="evidence" value="ECO:0007669"/>
    <property type="project" value="InterPro"/>
</dbReference>
<sequence length="328" mass="35544">MKSLSYLFLLGVALFTNFFSHRAMAQATAGTLTAEQATAVKAIKIANADKDTYFKSGGYILERYEDRPPYVFTYSDGITRKVYLYKIYSAADTKELGLLALYQNGKTGESKSFVVPGVGADRKAWDAYLDDLKYVGEKEPGLMSAMTFALSREMATLLGGGSAKIDEGGKKKEEYNFCFSAEAPVLLADGSSKPIAQVAIGETIMAYESTSHAVVPAQVTGVQRHKGQFGLIGIWTVPEAELSASRTAQLTPPSLLEATDNHPVLTASGRKALGEVVLGETVYRYENGRLQSHRVISTGTTGRYTTTVYSLTTQQGSYVVNGMLVLEK</sequence>
<dbReference type="SUPFAM" id="SSF51294">
    <property type="entry name" value="Hedgehog/intein (Hint) domain"/>
    <property type="match status" value="1"/>
</dbReference>
<evidence type="ECO:0000256" key="1">
    <source>
        <dbReference type="SAM" id="SignalP"/>
    </source>
</evidence>
<protein>
    <recommendedName>
        <fullName evidence="2">Hint domain-containing protein</fullName>
    </recommendedName>
</protein>
<dbReference type="Pfam" id="PF01079">
    <property type="entry name" value="Hint"/>
    <property type="match status" value="1"/>
</dbReference>
<feature type="signal peptide" evidence="1">
    <location>
        <begin position="1"/>
        <end position="25"/>
    </location>
</feature>
<dbReference type="Gene3D" id="2.170.16.10">
    <property type="entry name" value="Hedgehog/Intein (Hint) domain"/>
    <property type="match status" value="1"/>
</dbReference>
<dbReference type="AlphaFoldDB" id="A0A939GCA8"/>
<dbReference type="GO" id="GO:0016540">
    <property type="term" value="P:protein autoprocessing"/>
    <property type="evidence" value="ECO:0007669"/>
    <property type="project" value="InterPro"/>
</dbReference>
<evidence type="ECO:0000313" key="3">
    <source>
        <dbReference type="EMBL" id="MBO0934215.1"/>
    </source>
</evidence>
<evidence type="ECO:0000259" key="2">
    <source>
        <dbReference type="SMART" id="SM00306"/>
    </source>
</evidence>
<dbReference type="InterPro" id="IPR036844">
    <property type="entry name" value="Hint_dom_sf"/>
</dbReference>
<evidence type="ECO:0000313" key="4">
    <source>
        <dbReference type="Proteomes" id="UP000664795"/>
    </source>
</evidence>
<dbReference type="InterPro" id="IPR001767">
    <property type="entry name" value="Hedgehog_Hint"/>
</dbReference>
<dbReference type="InterPro" id="IPR003587">
    <property type="entry name" value="Hint_dom_N"/>
</dbReference>
<dbReference type="RefSeq" id="WP_207338180.1">
    <property type="nucleotide sequence ID" value="NZ_JAFMYU010000028.1"/>
</dbReference>
<dbReference type="InterPro" id="IPR006141">
    <property type="entry name" value="Intein_N"/>
</dbReference>
<dbReference type="SMART" id="SM00306">
    <property type="entry name" value="HintN"/>
    <property type="match status" value="1"/>
</dbReference>
<accession>A0A939GCA8</accession>
<dbReference type="EMBL" id="JAFMYU010000028">
    <property type="protein sequence ID" value="MBO0934215.1"/>
    <property type="molecule type" value="Genomic_DNA"/>
</dbReference>
<reference evidence="3 4" key="1">
    <citation type="submission" date="2021-03" db="EMBL/GenBank/DDBJ databases">
        <title>Fibrella sp. HMF5036 genome sequencing and assembly.</title>
        <authorList>
            <person name="Kang H."/>
            <person name="Kim H."/>
            <person name="Bae S."/>
            <person name="Joh K."/>
        </authorList>
    </citation>
    <scope>NUCLEOTIDE SEQUENCE [LARGE SCALE GENOMIC DNA]</scope>
    <source>
        <strain evidence="3 4">HMF5036</strain>
    </source>
</reference>
<name>A0A939GCA8_9BACT</name>
<dbReference type="PROSITE" id="PS50817">
    <property type="entry name" value="INTEIN_N_TER"/>
    <property type="match status" value="1"/>
</dbReference>
<dbReference type="Proteomes" id="UP000664795">
    <property type="component" value="Unassembled WGS sequence"/>
</dbReference>
<proteinExistence type="predicted"/>
<organism evidence="3 4">
    <name type="scientific">Fibrella aquatilis</name>
    <dbReference type="NCBI Taxonomy" id="2817059"/>
    <lineage>
        <taxon>Bacteria</taxon>
        <taxon>Pseudomonadati</taxon>
        <taxon>Bacteroidota</taxon>
        <taxon>Cytophagia</taxon>
        <taxon>Cytophagales</taxon>
        <taxon>Spirosomataceae</taxon>
        <taxon>Fibrella</taxon>
    </lineage>
</organism>
<gene>
    <name evidence="3" type="ORF">J2I48_24625</name>
</gene>